<proteinExistence type="predicted"/>
<dbReference type="Proteomes" id="UP000724672">
    <property type="component" value="Unassembled WGS sequence"/>
</dbReference>
<dbReference type="InterPro" id="IPR017871">
    <property type="entry name" value="ABC_transporter-like_CS"/>
</dbReference>
<dbReference type="GO" id="GO:0005524">
    <property type="term" value="F:ATP binding"/>
    <property type="evidence" value="ECO:0007669"/>
    <property type="project" value="UniProtKB-KW"/>
</dbReference>
<dbReference type="InterPro" id="IPR003439">
    <property type="entry name" value="ABC_transporter-like_ATP-bd"/>
</dbReference>
<dbReference type="SMART" id="SM00382">
    <property type="entry name" value="AAA"/>
    <property type="match status" value="1"/>
</dbReference>
<dbReference type="EMBL" id="WSFT01000015">
    <property type="protein sequence ID" value="MBS4537312.1"/>
    <property type="molecule type" value="Genomic_DNA"/>
</dbReference>
<keyword evidence="2" id="KW-0547">Nucleotide-binding</keyword>
<dbReference type="PANTHER" id="PTHR43423">
    <property type="entry name" value="ABC TRANSPORTER I FAMILY MEMBER 17"/>
    <property type="match status" value="1"/>
</dbReference>
<evidence type="ECO:0000259" key="4">
    <source>
        <dbReference type="PROSITE" id="PS50893"/>
    </source>
</evidence>
<dbReference type="PROSITE" id="PS00211">
    <property type="entry name" value="ABC_TRANSPORTER_1"/>
    <property type="match status" value="1"/>
</dbReference>
<dbReference type="GO" id="GO:0016887">
    <property type="term" value="F:ATP hydrolysis activity"/>
    <property type="evidence" value="ECO:0007669"/>
    <property type="project" value="InterPro"/>
</dbReference>
<evidence type="ECO:0000313" key="6">
    <source>
        <dbReference type="Proteomes" id="UP000724672"/>
    </source>
</evidence>
<accession>A0A942UXA1</accession>
<dbReference type="Pfam" id="PF00005">
    <property type="entry name" value="ABC_tran"/>
    <property type="match status" value="1"/>
</dbReference>
<dbReference type="InterPro" id="IPR003593">
    <property type="entry name" value="AAA+_ATPase"/>
</dbReference>
<dbReference type="InterPro" id="IPR027417">
    <property type="entry name" value="P-loop_NTPase"/>
</dbReference>
<dbReference type="PANTHER" id="PTHR43423:SF1">
    <property type="entry name" value="ABC TRANSPORTER I FAMILY MEMBER 17"/>
    <property type="match status" value="1"/>
</dbReference>
<evidence type="ECO:0000313" key="5">
    <source>
        <dbReference type="EMBL" id="MBS4537312.1"/>
    </source>
</evidence>
<name>A0A942UXA1_9FIRM</name>
<feature type="domain" description="ABC transporter" evidence="4">
    <location>
        <begin position="2"/>
        <end position="209"/>
    </location>
</feature>
<keyword evidence="3 5" id="KW-0067">ATP-binding</keyword>
<evidence type="ECO:0000256" key="2">
    <source>
        <dbReference type="ARBA" id="ARBA00022741"/>
    </source>
</evidence>
<sequence>MFKLDKVKYKNILNIDNLHIKEGIITCLLGESGSGKTTLLRLLNDLISPTEGSILYKNKNIVDMNPVELRRKVLMLGQTPITFEGTIRENFNMALEFSEKEKAEDDILQKYLDISNLNKSLDHNAKEMSGGERQRLALARVLLLDGEVLLLDEPSSALDEDTEKFVIESVVKYAKDNNKSVIMVTHSSLIAKEYGDEIIRMNKGGTIDE</sequence>
<evidence type="ECO:0000256" key="1">
    <source>
        <dbReference type="ARBA" id="ARBA00022448"/>
    </source>
</evidence>
<keyword evidence="6" id="KW-1185">Reference proteome</keyword>
<keyword evidence="1" id="KW-0813">Transport</keyword>
<protein>
    <submittedName>
        <fullName evidence="5">ATP-binding cassette domain-containing protein</fullName>
    </submittedName>
</protein>
<dbReference type="PROSITE" id="PS50893">
    <property type="entry name" value="ABC_TRANSPORTER_2"/>
    <property type="match status" value="1"/>
</dbReference>
<comment type="caution">
    <text evidence="5">The sequence shown here is derived from an EMBL/GenBank/DDBJ whole genome shotgun (WGS) entry which is preliminary data.</text>
</comment>
<gene>
    <name evidence="5" type="ORF">GOQ27_02500</name>
</gene>
<dbReference type="SUPFAM" id="SSF52540">
    <property type="entry name" value="P-loop containing nucleoside triphosphate hydrolases"/>
    <property type="match status" value="1"/>
</dbReference>
<reference evidence="5" key="1">
    <citation type="submission" date="2019-12" db="EMBL/GenBank/DDBJ databases">
        <title>Clostridiaceae gen. nov. sp. nov., isolated from sediment in Xinjiang, China.</title>
        <authorList>
            <person name="Zhang R."/>
        </authorList>
    </citation>
    <scope>NUCLEOTIDE SEQUENCE</scope>
    <source>
        <strain evidence="5">D2Q-11</strain>
    </source>
</reference>
<dbReference type="Gene3D" id="3.40.50.300">
    <property type="entry name" value="P-loop containing nucleotide triphosphate hydrolases"/>
    <property type="match status" value="1"/>
</dbReference>
<evidence type="ECO:0000256" key="3">
    <source>
        <dbReference type="ARBA" id="ARBA00022840"/>
    </source>
</evidence>
<dbReference type="AlphaFoldDB" id="A0A942UXA1"/>
<organism evidence="5 6">
    <name type="scientific">Anaeromonas frigoriresistens</name>
    <dbReference type="NCBI Taxonomy" id="2683708"/>
    <lineage>
        <taxon>Bacteria</taxon>
        <taxon>Bacillati</taxon>
        <taxon>Bacillota</taxon>
        <taxon>Tissierellia</taxon>
        <taxon>Tissierellales</taxon>
        <taxon>Thermohalobacteraceae</taxon>
        <taxon>Anaeromonas</taxon>
    </lineage>
</organism>